<keyword evidence="3" id="KW-1185">Reference proteome</keyword>
<dbReference type="Proteomes" id="UP000027265">
    <property type="component" value="Unassembled WGS sequence"/>
</dbReference>
<dbReference type="HOGENOM" id="CLU_662330_0_0_1"/>
<sequence>MSQPLSEFSSRHEPEGSKSLETNRYLTFVNNMSQLFRSEGEKLSSAPSDTFISDMLSEQNKGEDIFGVTRRLVEQAPLWQKTALRHILDQHVIGMAEFFKRMTKPVETSPGAIGVDQTRANEGERGGPVISASPSPSDLPPLSDPPSTDNIPDAPAAPTQLTATKAKSKTRLRRVLNKTSKIFRGGRQLQPQPGPELPPQMSQDDIDITHNVHPPQIGPTSTPGPLQVSGDTLGVGEVEIYRRGRQLQPQPGSELAPQTSQDDVNTTHDTHPHRTGPISIPEPLQVSGDTSGGQEVAATGVDKNLPLSSGYQPNPPMVKVTPSLDLALTHNPIRSHRKSTSFTSSSAPISQGSKDHANQGGLRRQGSVANVSTSRHSFMSNVTSIEYEMTGGLTKRVSVRQSILIELAPSVDGGN</sequence>
<gene>
    <name evidence="2" type="ORF">JAAARDRAFT_38825</name>
</gene>
<evidence type="ECO:0000313" key="2">
    <source>
        <dbReference type="EMBL" id="KDQ53864.1"/>
    </source>
</evidence>
<feature type="compositionally biased region" description="Low complexity" evidence="1">
    <location>
        <begin position="340"/>
        <end position="350"/>
    </location>
</feature>
<feature type="compositionally biased region" description="Polar residues" evidence="1">
    <location>
        <begin position="247"/>
        <end position="264"/>
    </location>
</feature>
<dbReference type="AlphaFoldDB" id="A0A067PGD2"/>
<feature type="region of interest" description="Disordered" evidence="1">
    <location>
        <begin position="245"/>
        <end position="281"/>
    </location>
</feature>
<organism evidence="2 3">
    <name type="scientific">Jaapia argillacea MUCL 33604</name>
    <dbReference type="NCBI Taxonomy" id="933084"/>
    <lineage>
        <taxon>Eukaryota</taxon>
        <taxon>Fungi</taxon>
        <taxon>Dikarya</taxon>
        <taxon>Basidiomycota</taxon>
        <taxon>Agaricomycotina</taxon>
        <taxon>Agaricomycetes</taxon>
        <taxon>Agaricomycetidae</taxon>
        <taxon>Jaapiales</taxon>
        <taxon>Jaapiaceae</taxon>
        <taxon>Jaapia</taxon>
    </lineage>
</organism>
<feature type="region of interest" description="Disordered" evidence="1">
    <location>
        <begin position="332"/>
        <end position="374"/>
    </location>
</feature>
<feature type="region of interest" description="Disordered" evidence="1">
    <location>
        <begin position="107"/>
        <end position="171"/>
    </location>
</feature>
<protein>
    <submittedName>
        <fullName evidence="2">Uncharacterized protein</fullName>
    </submittedName>
</protein>
<dbReference type="InParanoid" id="A0A067PGD2"/>
<accession>A0A067PGD2</accession>
<proteinExistence type="predicted"/>
<reference evidence="3" key="1">
    <citation type="journal article" date="2014" name="Proc. Natl. Acad. Sci. U.S.A.">
        <title>Extensive sampling of basidiomycete genomes demonstrates inadequacy of the white-rot/brown-rot paradigm for wood decay fungi.</title>
        <authorList>
            <person name="Riley R."/>
            <person name="Salamov A.A."/>
            <person name="Brown D.W."/>
            <person name="Nagy L.G."/>
            <person name="Floudas D."/>
            <person name="Held B.W."/>
            <person name="Levasseur A."/>
            <person name="Lombard V."/>
            <person name="Morin E."/>
            <person name="Otillar R."/>
            <person name="Lindquist E.A."/>
            <person name="Sun H."/>
            <person name="LaButti K.M."/>
            <person name="Schmutz J."/>
            <person name="Jabbour D."/>
            <person name="Luo H."/>
            <person name="Baker S.E."/>
            <person name="Pisabarro A.G."/>
            <person name="Walton J.D."/>
            <person name="Blanchette R.A."/>
            <person name="Henrissat B."/>
            <person name="Martin F."/>
            <person name="Cullen D."/>
            <person name="Hibbett D.S."/>
            <person name="Grigoriev I.V."/>
        </authorList>
    </citation>
    <scope>NUCLEOTIDE SEQUENCE [LARGE SCALE GENOMIC DNA]</scope>
    <source>
        <strain evidence="3">MUCL 33604</strain>
    </source>
</reference>
<dbReference type="EMBL" id="KL197731">
    <property type="protein sequence ID" value="KDQ53864.1"/>
    <property type="molecule type" value="Genomic_DNA"/>
</dbReference>
<name>A0A067PGD2_9AGAM</name>
<evidence type="ECO:0000256" key="1">
    <source>
        <dbReference type="SAM" id="MobiDB-lite"/>
    </source>
</evidence>
<evidence type="ECO:0000313" key="3">
    <source>
        <dbReference type="Proteomes" id="UP000027265"/>
    </source>
</evidence>